<dbReference type="InterPro" id="IPR020915">
    <property type="entry name" value="UPF0311"/>
</dbReference>
<name>A0A176Y8C7_9BRAD</name>
<dbReference type="STRING" id="1505087.AYJ54_33105"/>
<comment type="caution">
    <text evidence="1">The sequence shown here is derived from an EMBL/GenBank/DDBJ whole genome shotgun (WGS) entry which is preliminary data.</text>
</comment>
<sequence>MQDEDAIISAPMSESIGSTRARLILETNDNDQIYAAWTGLRHGPKEVMERLYQGEIVDPRAYYFRTTPYFETSSEKYS</sequence>
<dbReference type="OrthoDB" id="5294829at2"/>
<dbReference type="Pfam" id="PF11578">
    <property type="entry name" value="DUF3237"/>
    <property type="match status" value="1"/>
</dbReference>
<proteinExistence type="predicted"/>
<dbReference type="Gene3D" id="2.40.160.20">
    <property type="match status" value="1"/>
</dbReference>
<dbReference type="AlphaFoldDB" id="A0A176Y8C7"/>
<evidence type="ECO:0000313" key="1">
    <source>
        <dbReference type="EMBL" id="OAE99596.1"/>
    </source>
</evidence>
<reference evidence="1 2" key="1">
    <citation type="submission" date="2016-03" db="EMBL/GenBank/DDBJ databases">
        <title>Draft Genome Sequence of the Strain BR 10245 (Bradyrhizobium sp.) isolated from nodules of Centrolobium paraense.</title>
        <authorList>
            <person name="Simoes-Araujo J.L.Sr."/>
            <person name="Barauna A.C."/>
            <person name="Silva K."/>
            <person name="Zilli J.E."/>
        </authorList>
    </citation>
    <scope>NUCLEOTIDE SEQUENCE [LARGE SCALE GENOMIC DNA]</scope>
    <source>
        <strain evidence="1 2">BR 10245</strain>
    </source>
</reference>
<dbReference type="RefSeq" id="WP_063708376.1">
    <property type="nucleotide sequence ID" value="NZ_LUUB01000119.1"/>
</dbReference>
<dbReference type="EMBL" id="LUUB01000119">
    <property type="protein sequence ID" value="OAE99596.1"/>
    <property type="molecule type" value="Genomic_DNA"/>
</dbReference>
<accession>A0A176Y8C7</accession>
<gene>
    <name evidence="1" type="ORF">AYJ54_33105</name>
</gene>
<protein>
    <submittedName>
        <fullName evidence="1">Uncharacterized protein</fullName>
    </submittedName>
</protein>
<evidence type="ECO:0000313" key="2">
    <source>
        <dbReference type="Proteomes" id="UP000076959"/>
    </source>
</evidence>
<dbReference type="PANTHER" id="PTHR37315">
    <property type="entry name" value="UPF0311 PROTEIN BLR7842"/>
    <property type="match status" value="1"/>
</dbReference>
<dbReference type="PANTHER" id="PTHR37315:SF1">
    <property type="entry name" value="UPF0311 PROTEIN BLR7842"/>
    <property type="match status" value="1"/>
</dbReference>
<dbReference type="Proteomes" id="UP000076959">
    <property type="component" value="Unassembled WGS sequence"/>
</dbReference>
<keyword evidence="2" id="KW-1185">Reference proteome</keyword>
<organism evidence="1 2">
    <name type="scientific">Bradyrhizobium centrolobii</name>
    <dbReference type="NCBI Taxonomy" id="1505087"/>
    <lineage>
        <taxon>Bacteria</taxon>
        <taxon>Pseudomonadati</taxon>
        <taxon>Pseudomonadota</taxon>
        <taxon>Alphaproteobacteria</taxon>
        <taxon>Hyphomicrobiales</taxon>
        <taxon>Nitrobacteraceae</taxon>
        <taxon>Bradyrhizobium</taxon>
    </lineage>
</organism>